<dbReference type="Proteomes" id="UP000214646">
    <property type="component" value="Unassembled WGS sequence"/>
</dbReference>
<gene>
    <name evidence="1" type="ORF">FRUB_09822</name>
</gene>
<comment type="caution">
    <text evidence="1">The sequence shown here is derived from an EMBL/GenBank/DDBJ whole genome shotgun (WGS) entry which is preliminary data.</text>
</comment>
<keyword evidence="2" id="KW-1185">Reference proteome</keyword>
<accession>A0A225D040</accession>
<proteinExistence type="predicted"/>
<evidence type="ECO:0000313" key="2">
    <source>
        <dbReference type="Proteomes" id="UP000214646"/>
    </source>
</evidence>
<dbReference type="AlphaFoldDB" id="A0A225D040"/>
<sequence length="46" mass="5005">MAIYISSMFAIVGVGYFTNSLWQYAEDGSAKKSTTALPYRTPQAAP</sequence>
<dbReference type="EMBL" id="NIDE01000019">
    <property type="protein sequence ID" value="OWK34980.1"/>
    <property type="molecule type" value="Genomic_DNA"/>
</dbReference>
<organism evidence="1 2">
    <name type="scientific">Fimbriiglobus ruber</name>
    <dbReference type="NCBI Taxonomy" id="1908690"/>
    <lineage>
        <taxon>Bacteria</taxon>
        <taxon>Pseudomonadati</taxon>
        <taxon>Planctomycetota</taxon>
        <taxon>Planctomycetia</taxon>
        <taxon>Gemmatales</taxon>
        <taxon>Gemmataceae</taxon>
        <taxon>Fimbriiglobus</taxon>
    </lineage>
</organism>
<protein>
    <submittedName>
        <fullName evidence="1">Uncharacterized protein</fullName>
    </submittedName>
</protein>
<name>A0A225D040_9BACT</name>
<evidence type="ECO:0000313" key="1">
    <source>
        <dbReference type="EMBL" id="OWK34980.1"/>
    </source>
</evidence>
<reference evidence="2" key="1">
    <citation type="submission" date="2017-06" db="EMBL/GenBank/DDBJ databases">
        <title>Genome analysis of Fimbriiglobus ruber SP5, the first member of the order Planctomycetales with confirmed chitinolytic capability.</title>
        <authorList>
            <person name="Ravin N.V."/>
            <person name="Rakitin A.L."/>
            <person name="Ivanova A.A."/>
            <person name="Beletsky A.V."/>
            <person name="Kulichevskaya I.S."/>
            <person name="Mardanov A.V."/>
            <person name="Dedysh S.N."/>
        </authorList>
    </citation>
    <scope>NUCLEOTIDE SEQUENCE [LARGE SCALE GENOMIC DNA]</scope>
    <source>
        <strain evidence="2">SP5</strain>
    </source>
</reference>